<dbReference type="Ensembl" id="ENSDCDT00010030893.1">
    <property type="protein sequence ID" value="ENSDCDP00010024893.1"/>
    <property type="gene ID" value="ENSDCDG00010015888.1"/>
</dbReference>
<dbReference type="Pfam" id="PF00059">
    <property type="entry name" value="Lectin_C"/>
    <property type="match status" value="1"/>
</dbReference>
<dbReference type="GeneTree" id="ENSGT01150000288771"/>
<dbReference type="PANTHER" id="PTHR45784">
    <property type="entry name" value="C-TYPE LECTIN DOMAIN FAMILY 20 MEMBER A-RELATED"/>
    <property type="match status" value="1"/>
</dbReference>
<feature type="domain" description="C-type lectin" evidence="1">
    <location>
        <begin position="37"/>
        <end position="119"/>
    </location>
</feature>
<accession>A0AAY4BVJ5</accession>
<dbReference type="PROSITE" id="PS50041">
    <property type="entry name" value="C_TYPE_LECTIN_2"/>
    <property type="match status" value="1"/>
</dbReference>
<evidence type="ECO:0000313" key="2">
    <source>
        <dbReference type="Ensembl" id="ENSDCDP00010024893.1"/>
    </source>
</evidence>
<dbReference type="Gene3D" id="3.10.100.10">
    <property type="entry name" value="Mannose-Binding Protein A, subunit A"/>
    <property type="match status" value="1"/>
</dbReference>
<protein>
    <recommendedName>
        <fullName evidence="1">C-type lectin domain-containing protein</fullName>
    </recommendedName>
</protein>
<name>A0AAY4BVJ5_9TELE</name>
<evidence type="ECO:0000259" key="1">
    <source>
        <dbReference type="PROSITE" id="PS50041"/>
    </source>
</evidence>
<dbReference type="PANTHER" id="PTHR45784:SF8">
    <property type="entry name" value="C-TYPE MANNOSE RECEPTOR 2-RELATED"/>
    <property type="match status" value="1"/>
</dbReference>
<reference evidence="2" key="2">
    <citation type="submission" date="2025-08" db="UniProtKB">
        <authorList>
            <consortium name="Ensembl"/>
        </authorList>
    </citation>
    <scope>IDENTIFICATION</scope>
</reference>
<reference evidence="2 3" key="1">
    <citation type="submission" date="2020-06" db="EMBL/GenBank/DDBJ databases">
        <authorList>
            <consortium name="Wellcome Sanger Institute Data Sharing"/>
        </authorList>
    </citation>
    <scope>NUCLEOTIDE SEQUENCE [LARGE SCALE GENOMIC DNA]</scope>
</reference>
<dbReference type="Proteomes" id="UP000694580">
    <property type="component" value="Chromosome 5"/>
</dbReference>
<dbReference type="SUPFAM" id="SSF56436">
    <property type="entry name" value="C-type lectin-like"/>
    <property type="match status" value="1"/>
</dbReference>
<proteinExistence type="predicted"/>
<dbReference type="InterPro" id="IPR016187">
    <property type="entry name" value="CTDL_fold"/>
</dbReference>
<dbReference type="InterPro" id="IPR001304">
    <property type="entry name" value="C-type_lectin-like"/>
</dbReference>
<sequence>IHGTGQRNFMKNSTIQECVSIDSTLYFENCSIARFFYCYENVREFIMVSEKKTWDDALDYCRVNYTDMASVLSEKELSVILMKSAGEDNIWISLRFVYRYWLWLSGDALEYQVWGTDAEFQYNHQESLRHENTPINTVDIQFRMPLIMF</sequence>
<dbReference type="AlphaFoldDB" id="A0AAY4BVJ5"/>
<evidence type="ECO:0000313" key="3">
    <source>
        <dbReference type="Proteomes" id="UP000694580"/>
    </source>
</evidence>
<dbReference type="InterPro" id="IPR016186">
    <property type="entry name" value="C-type_lectin-like/link_sf"/>
</dbReference>
<organism evidence="2 3">
    <name type="scientific">Denticeps clupeoides</name>
    <name type="common">denticle herring</name>
    <dbReference type="NCBI Taxonomy" id="299321"/>
    <lineage>
        <taxon>Eukaryota</taxon>
        <taxon>Metazoa</taxon>
        <taxon>Chordata</taxon>
        <taxon>Craniata</taxon>
        <taxon>Vertebrata</taxon>
        <taxon>Euteleostomi</taxon>
        <taxon>Actinopterygii</taxon>
        <taxon>Neopterygii</taxon>
        <taxon>Teleostei</taxon>
        <taxon>Clupei</taxon>
        <taxon>Clupeiformes</taxon>
        <taxon>Denticipitoidei</taxon>
        <taxon>Denticipitidae</taxon>
        <taxon>Denticeps</taxon>
    </lineage>
</organism>
<reference evidence="2" key="3">
    <citation type="submission" date="2025-09" db="UniProtKB">
        <authorList>
            <consortium name="Ensembl"/>
        </authorList>
    </citation>
    <scope>IDENTIFICATION</scope>
</reference>
<keyword evidence="3" id="KW-1185">Reference proteome</keyword>